<keyword evidence="12" id="KW-1185">Reference proteome</keyword>
<dbReference type="Proteomes" id="UP000663887">
    <property type="component" value="Unassembled WGS sequence"/>
</dbReference>
<dbReference type="Proteomes" id="UP000663842">
    <property type="component" value="Unassembled WGS sequence"/>
</dbReference>
<dbReference type="EMBL" id="CAJNOW010021371">
    <property type="protein sequence ID" value="CAF1683983.1"/>
    <property type="molecule type" value="Genomic_DNA"/>
</dbReference>
<proteinExistence type="predicted"/>
<evidence type="ECO:0000313" key="7">
    <source>
        <dbReference type="EMBL" id="CAF3868406.1"/>
    </source>
</evidence>
<dbReference type="EMBL" id="CAJNOV010010422">
    <property type="protein sequence ID" value="CAF1405480.1"/>
    <property type="molecule type" value="Genomic_DNA"/>
</dbReference>
<dbReference type="Proteomes" id="UP000663855">
    <property type="component" value="Unassembled WGS sequence"/>
</dbReference>
<dbReference type="Proteomes" id="UP000663866">
    <property type="component" value="Unassembled WGS sequence"/>
</dbReference>
<evidence type="ECO:0000313" key="9">
    <source>
        <dbReference type="EMBL" id="CAF4034279.1"/>
    </source>
</evidence>
<comment type="caution">
    <text evidence="4">The sequence shown here is derived from an EMBL/GenBank/DDBJ whole genome shotgun (WGS) entry which is preliminary data.</text>
</comment>
<dbReference type="EMBL" id="CAJOBF010003463">
    <property type="protein sequence ID" value="CAF4092584.1"/>
    <property type="molecule type" value="Genomic_DNA"/>
</dbReference>
<feature type="signal peptide" evidence="1">
    <location>
        <begin position="1"/>
        <end position="18"/>
    </location>
</feature>
<evidence type="ECO:0000313" key="4">
    <source>
        <dbReference type="EMBL" id="CAF1923042.1"/>
    </source>
</evidence>
<dbReference type="EMBL" id="CAJOBG010002891">
    <property type="protein sequence ID" value="CAF4034279.1"/>
    <property type="molecule type" value="Genomic_DNA"/>
</dbReference>
<evidence type="ECO:0000256" key="1">
    <source>
        <dbReference type="SAM" id="SignalP"/>
    </source>
</evidence>
<evidence type="ECO:0000313" key="2">
    <source>
        <dbReference type="EMBL" id="CAF1405480.1"/>
    </source>
</evidence>
<dbReference type="OrthoDB" id="10015692at2759"/>
<evidence type="ECO:0000313" key="8">
    <source>
        <dbReference type="EMBL" id="CAF3869787.1"/>
    </source>
</evidence>
<evidence type="ECO:0000313" key="5">
    <source>
        <dbReference type="EMBL" id="CAF1994051.1"/>
    </source>
</evidence>
<dbReference type="EMBL" id="CAJNRG010016292">
    <property type="protein sequence ID" value="CAF2197719.1"/>
    <property type="molecule type" value="Genomic_DNA"/>
</dbReference>
<feature type="chain" id="PRO_5036230236" evidence="1">
    <location>
        <begin position="19"/>
        <end position="208"/>
    </location>
</feature>
<name>A0A816KTC7_9BILA</name>
<sequence length="208" mass="22856">MLRVTIVCLIALALQISALPEFIENLDRDLASLPEKYKHLAHEINTKRAANPDKDTHGYCCTNWQHINKDEVHTKLESSLVPETHTVVVGYQDCHGNKNPTRPPIPIPTATDRPINTGGQVTPSTGGGSVPTATGCMWKPIYNTETFMVTQHTVVTYLVPNSQTLCAPEDYKCCPNYVLLNNNCVDKAIVANLEYLMALGLIGSIGKK</sequence>
<dbReference type="AlphaFoldDB" id="A0A816KTC7"/>
<keyword evidence="1" id="KW-0732">Signal</keyword>
<evidence type="ECO:0000313" key="6">
    <source>
        <dbReference type="EMBL" id="CAF2197719.1"/>
    </source>
</evidence>
<gene>
    <name evidence="8" type="ORF">BYL167_LOCUS6851</name>
    <name evidence="2" type="ORF">CJN711_LOCUS22204</name>
    <name evidence="7" type="ORF">GIL414_LOCUS4886</name>
    <name evidence="3" type="ORF">KQP761_LOCUS37765</name>
    <name evidence="4" type="ORF">MBJ925_LOCUS2558</name>
    <name evidence="9" type="ORF">OVN521_LOCUS16989</name>
    <name evidence="10" type="ORF">UXM345_LOCUS21762</name>
    <name evidence="5" type="ORF">WKI299_LOCUS4417</name>
    <name evidence="6" type="ORF">XDN619_LOCUS32616</name>
</gene>
<dbReference type="Proteomes" id="UP000681967">
    <property type="component" value="Unassembled WGS sequence"/>
</dbReference>
<dbReference type="Proteomes" id="UP000663824">
    <property type="component" value="Unassembled WGS sequence"/>
</dbReference>
<evidence type="ECO:0000313" key="12">
    <source>
        <dbReference type="Proteomes" id="UP000663866"/>
    </source>
</evidence>
<dbReference type="Proteomes" id="UP000681720">
    <property type="component" value="Unassembled WGS sequence"/>
</dbReference>
<accession>A0A816KTC7</accession>
<evidence type="ECO:0000313" key="3">
    <source>
        <dbReference type="EMBL" id="CAF1683983.1"/>
    </source>
</evidence>
<dbReference type="Proteomes" id="UP000663834">
    <property type="component" value="Unassembled WGS sequence"/>
</dbReference>
<evidence type="ECO:0000313" key="11">
    <source>
        <dbReference type="Proteomes" id="UP000663824"/>
    </source>
</evidence>
<evidence type="ECO:0000313" key="10">
    <source>
        <dbReference type="EMBL" id="CAF4092584.1"/>
    </source>
</evidence>
<dbReference type="EMBL" id="CAJOBH010001717">
    <property type="protein sequence ID" value="CAF3869787.1"/>
    <property type="molecule type" value="Genomic_DNA"/>
</dbReference>
<dbReference type="EMBL" id="CAJNRF010001096">
    <property type="protein sequence ID" value="CAF1994051.1"/>
    <property type="molecule type" value="Genomic_DNA"/>
</dbReference>
<organism evidence="4 11">
    <name type="scientific">Rotaria magnacalcarata</name>
    <dbReference type="NCBI Taxonomy" id="392030"/>
    <lineage>
        <taxon>Eukaryota</taxon>
        <taxon>Metazoa</taxon>
        <taxon>Spiralia</taxon>
        <taxon>Gnathifera</taxon>
        <taxon>Rotifera</taxon>
        <taxon>Eurotatoria</taxon>
        <taxon>Bdelloidea</taxon>
        <taxon>Philodinida</taxon>
        <taxon>Philodinidae</taxon>
        <taxon>Rotaria</taxon>
    </lineage>
</organism>
<reference evidence="4" key="1">
    <citation type="submission" date="2021-02" db="EMBL/GenBank/DDBJ databases">
        <authorList>
            <person name="Nowell W R."/>
        </authorList>
    </citation>
    <scope>NUCLEOTIDE SEQUENCE</scope>
</reference>
<dbReference type="EMBL" id="CAJOBJ010001228">
    <property type="protein sequence ID" value="CAF3868406.1"/>
    <property type="molecule type" value="Genomic_DNA"/>
</dbReference>
<protein>
    <submittedName>
        <fullName evidence="4">Uncharacterized protein</fullName>
    </submittedName>
</protein>
<dbReference type="EMBL" id="CAJNRE010000164">
    <property type="protein sequence ID" value="CAF1923042.1"/>
    <property type="molecule type" value="Genomic_DNA"/>
</dbReference>
<dbReference type="Proteomes" id="UP000663856">
    <property type="component" value="Unassembled WGS sequence"/>
</dbReference>